<dbReference type="AlphaFoldDB" id="A0AAJ1IHW5"/>
<dbReference type="EMBL" id="JAQQAL010000028">
    <property type="protein sequence ID" value="MDC7227550.1"/>
    <property type="molecule type" value="Genomic_DNA"/>
</dbReference>
<evidence type="ECO:0000313" key="2">
    <source>
        <dbReference type="EMBL" id="MDC7227550.1"/>
    </source>
</evidence>
<sequence>MNKPIIGGLNEKSLHRQLKEYYCTEESLMEEKVEGFVIDVVNPDGLVEVQTSNFSGMKKKLKVLLPGHPVRLIHPVAAETMISVYNKDGSLKTRRRSPKRGTIRSAAAELLYIADLIPNPNLTVEIPLVRQEEIRCDDGKGSWRRKGVSIEDRLLVEVIESRCFQTAADYLSLLPDDLPDTFGNKDIADTLGGGKAGRTRLAGQITWLLRRLELVQICGKEGNRLLFQLNPKHQS</sequence>
<dbReference type="InterPro" id="IPR058404">
    <property type="entry name" value="DUF8091"/>
</dbReference>
<protein>
    <recommendedName>
        <fullName evidence="1">DUF8091 domain-containing protein</fullName>
    </recommendedName>
</protein>
<comment type="caution">
    <text evidence="2">The sequence shown here is derived from an EMBL/GenBank/DDBJ whole genome shotgun (WGS) entry which is preliminary data.</text>
</comment>
<dbReference type="Proteomes" id="UP001221217">
    <property type="component" value="Unassembled WGS sequence"/>
</dbReference>
<evidence type="ECO:0000313" key="3">
    <source>
        <dbReference type="Proteomes" id="UP001221217"/>
    </source>
</evidence>
<feature type="domain" description="DUF8091" evidence="1">
    <location>
        <begin position="12"/>
        <end position="164"/>
    </location>
</feature>
<proteinExistence type="predicted"/>
<reference evidence="2 3" key="1">
    <citation type="submission" date="2022-12" db="EMBL/GenBank/DDBJ databases">
        <title>Metagenome assembled genome from gulf of manar.</title>
        <authorList>
            <person name="Kohli P."/>
            <person name="Pk S."/>
            <person name="Venkata Ramana C."/>
            <person name="Sasikala C."/>
        </authorList>
    </citation>
    <scope>NUCLEOTIDE SEQUENCE [LARGE SCALE GENOMIC DNA]</scope>
    <source>
        <strain evidence="2">JB008</strain>
    </source>
</reference>
<gene>
    <name evidence="2" type="ORF">PQJ61_12365</name>
</gene>
<organism evidence="2 3">
    <name type="scientific">Candidatus Thalassospirochaeta sargassi</name>
    <dbReference type="NCBI Taxonomy" id="3119039"/>
    <lineage>
        <taxon>Bacteria</taxon>
        <taxon>Pseudomonadati</taxon>
        <taxon>Spirochaetota</taxon>
        <taxon>Spirochaetia</taxon>
        <taxon>Spirochaetales</taxon>
        <taxon>Spirochaetaceae</taxon>
        <taxon>Candidatus Thalassospirochaeta</taxon>
    </lineage>
</organism>
<accession>A0AAJ1IHW5</accession>
<name>A0AAJ1IHW5_9SPIO</name>
<evidence type="ECO:0000259" key="1">
    <source>
        <dbReference type="Pfam" id="PF26351"/>
    </source>
</evidence>
<dbReference type="Pfam" id="PF26351">
    <property type="entry name" value="DUF8091"/>
    <property type="match status" value="1"/>
</dbReference>